<keyword evidence="2" id="KW-1003">Cell membrane</keyword>
<feature type="domain" description="ABC3 transporter permease C-terminal" evidence="7">
    <location>
        <begin position="12"/>
        <end position="119"/>
    </location>
</feature>
<evidence type="ECO:0000256" key="3">
    <source>
        <dbReference type="ARBA" id="ARBA00022692"/>
    </source>
</evidence>
<evidence type="ECO:0000256" key="1">
    <source>
        <dbReference type="ARBA" id="ARBA00004651"/>
    </source>
</evidence>
<sequence>LQGALVLGSGTGLVFALIAFVVNAAVTAGERSREFGVLRILGVHPRQVAGMLAVEQAYLAALGLLGGTVIGLLVARLAVPHIVLGVRAARPYPPVAAVFPWPVLLAVVAGVAAALALVLRLMIGALRRRNLATDLRVGEDR</sequence>
<comment type="subcellular location">
    <subcellularLocation>
        <location evidence="1">Cell membrane</location>
        <topology evidence="1">Multi-pass membrane protein</topology>
    </subcellularLocation>
</comment>
<keyword evidence="5 6" id="KW-0472">Membrane</keyword>
<evidence type="ECO:0000313" key="8">
    <source>
        <dbReference type="EMBL" id="NEA28432.1"/>
    </source>
</evidence>
<feature type="non-terminal residue" evidence="8">
    <location>
        <position position="1"/>
    </location>
</feature>
<reference evidence="8 9" key="1">
    <citation type="submission" date="2020-01" db="EMBL/GenBank/DDBJ databases">
        <title>Insect and environment-associated Actinomycetes.</title>
        <authorList>
            <person name="Currrie C."/>
            <person name="Chevrette M."/>
            <person name="Carlson C."/>
            <person name="Stubbendieck R."/>
            <person name="Wendt-Pienkowski E."/>
        </authorList>
    </citation>
    <scope>NUCLEOTIDE SEQUENCE [LARGE SCALE GENOMIC DNA]</scope>
    <source>
        <strain evidence="8 9">SID10258</strain>
    </source>
</reference>
<comment type="caution">
    <text evidence="8">The sequence shown here is derived from an EMBL/GenBank/DDBJ whole genome shotgun (WGS) entry which is preliminary data.</text>
</comment>
<proteinExistence type="predicted"/>
<dbReference type="AlphaFoldDB" id="A0A6L9QU11"/>
<evidence type="ECO:0000256" key="2">
    <source>
        <dbReference type="ARBA" id="ARBA00022475"/>
    </source>
</evidence>
<keyword evidence="4 6" id="KW-1133">Transmembrane helix</keyword>
<feature type="transmembrane region" description="Helical" evidence="6">
    <location>
        <begin position="57"/>
        <end position="79"/>
    </location>
</feature>
<feature type="transmembrane region" description="Helical" evidence="6">
    <location>
        <begin position="99"/>
        <end position="119"/>
    </location>
</feature>
<organism evidence="8 9">
    <name type="scientific">Actinomadura bangladeshensis</name>
    <dbReference type="NCBI Taxonomy" id="453573"/>
    <lineage>
        <taxon>Bacteria</taxon>
        <taxon>Bacillati</taxon>
        <taxon>Actinomycetota</taxon>
        <taxon>Actinomycetes</taxon>
        <taxon>Streptosporangiales</taxon>
        <taxon>Thermomonosporaceae</taxon>
        <taxon>Actinomadura</taxon>
    </lineage>
</organism>
<gene>
    <name evidence="8" type="ORF">G3I70_38940</name>
</gene>
<evidence type="ECO:0000313" key="9">
    <source>
        <dbReference type="Proteomes" id="UP000475532"/>
    </source>
</evidence>
<evidence type="ECO:0000256" key="4">
    <source>
        <dbReference type="ARBA" id="ARBA00022989"/>
    </source>
</evidence>
<accession>A0A6L9QU11</accession>
<dbReference type="GO" id="GO:0005886">
    <property type="term" value="C:plasma membrane"/>
    <property type="evidence" value="ECO:0007669"/>
    <property type="project" value="UniProtKB-SubCell"/>
</dbReference>
<name>A0A6L9QU11_9ACTN</name>
<feature type="transmembrane region" description="Helical" evidence="6">
    <location>
        <begin position="6"/>
        <end position="26"/>
    </location>
</feature>
<keyword evidence="3 6" id="KW-0812">Transmembrane</keyword>
<protein>
    <submittedName>
        <fullName evidence="8">ABC transporter permease</fullName>
    </submittedName>
</protein>
<dbReference type="InterPro" id="IPR003838">
    <property type="entry name" value="ABC3_permease_C"/>
</dbReference>
<dbReference type="Pfam" id="PF02687">
    <property type="entry name" value="FtsX"/>
    <property type="match status" value="1"/>
</dbReference>
<evidence type="ECO:0000256" key="6">
    <source>
        <dbReference type="SAM" id="Phobius"/>
    </source>
</evidence>
<dbReference type="Proteomes" id="UP000475532">
    <property type="component" value="Unassembled WGS sequence"/>
</dbReference>
<evidence type="ECO:0000256" key="5">
    <source>
        <dbReference type="ARBA" id="ARBA00023136"/>
    </source>
</evidence>
<dbReference type="RefSeq" id="WP_163062884.1">
    <property type="nucleotide sequence ID" value="NZ_JAAGLI010001041.1"/>
</dbReference>
<dbReference type="EMBL" id="JAAGLI010001041">
    <property type="protein sequence ID" value="NEA28432.1"/>
    <property type="molecule type" value="Genomic_DNA"/>
</dbReference>
<evidence type="ECO:0000259" key="7">
    <source>
        <dbReference type="Pfam" id="PF02687"/>
    </source>
</evidence>